<feature type="repeat" description="ANK" evidence="3">
    <location>
        <begin position="229"/>
        <end position="261"/>
    </location>
</feature>
<dbReference type="KEGG" id="tva:4772806"/>
<evidence type="ECO:0000259" key="4">
    <source>
        <dbReference type="Pfam" id="PF11929"/>
    </source>
</evidence>
<proteinExistence type="predicted"/>
<dbReference type="PANTHER" id="PTHR24188">
    <property type="entry name" value="ANKYRIN REPEAT PROTEIN"/>
    <property type="match status" value="1"/>
</dbReference>
<dbReference type="STRING" id="5722.A2DXV0"/>
<organism evidence="5 6">
    <name type="scientific">Trichomonas vaginalis (strain ATCC PRA-98 / G3)</name>
    <dbReference type="NCBI Taxonomy" id="412133"/>
    <lineage>
        <taxon>Eukaryota</taxon>
        <taxon>Metamonada</taxon>
        <taxon>Parabasalia</taxon>
        <taxon>Trichomonadida</taxon>
        <taxon>Trichomonadidae</taxon>
        <taxon>Trichomonas</taxon>
    </lineage>
</organism>
<evidence type="ECO:0000313" key="5">
    <source>
        <dbReference type="EMBL" id="EAY14810.1"/>
    </source>
</evidence>
<feature type="repeat" description="ANK" evidence="3">
    <location>
        <begin position="427"/>
        <end position="459"/>
    </location>
</feature>
<dbReference type="EMBL" id="DS113265">
    <property type="protein sequence ID" value="EAY14810.1"/>
    <property type="molecule type" value="Genomic_DNA"/>
</dbReference>
<feature type="repeat" description="ANK" evidence="3">
    <location>
        <begin position="361"/>
        <end position="393"/>
    </location>
</feature>
<dbReference type="Gene3D" id="1.25.40.20">
    <property type="entry name" value="Ankyrin repeat-containing domain"/>
    <property type="match status" value="2"/>
</dbReference>
<dbReference type="SMART" id="SM00248">
    <property type="entry name" value="ANK"/>
    <property type="match status" value="9"/>
</dbReference>
<dbReference type="AlphaFoldDB" id="A2DXV0"/>
<dbReference type="VEuPathDB" id="TrichDB:TVAGG3_0683940"/>
<dbReference type="Proteomes" id="UP000001542">
    <property type="component" value="Unassembled WGS sequence"/>
</dbReference>
<dbReference type="OrthoDB" id="341259at2759"/>
<evidence type="ECO:0000256" key="3">
    <source>
        <dbReference type="PROSITE-ProRule" id="PRU00023"/>
    </source>
</evidence>
<evidence type="ECO:0000256" key="1">
    <source>
        <dbReference type="ARBA" id="ARBA00022737"/>
    </source>
</evidence>
<feature type="repeat" description="ANK" evidence="3">
    <location>
        <begin position="295"/>
        <end position="327"/>
    </location>
</feature>
<dbReference type="PROSITE" id="PS50088">
    <property type="entry name" value="ANK_REPEAT"/>
    <property type="match status" value="7"/>
</dbReference>
<dbReference type="InParanoid" id="A2DXV0"/>
<keyword evidence="1" id="KW-0677">Repeat</keyword>
<keyword evidence="2 3" id="KW-0040">ANK repeat</keyword>
<name>A2DXV0_TRIV3</name>
<feature type="repeat" description="ANK" evidence="3">
    <location>
        <begin position="394"/>
        <end position="426"/>
    </location>
</feature>
<gene>
    <name evidence="5" type="ORF">TVAG_219930</name>
</gene>
<accession>A2DXV0</accession>
<dbReference type="VEuPathDB" id="TrichDB:TVAG_219930"/>
<evidence type="ECO:0000313" key="6">
    <source>
        <dbReference type="Proteomes" id="UP000001542"/>
    </source>
</evidence>
<dbReference type="PRINTS" id="PR01415">
    <property type="entry name" value="ANKYRIN"/>
</dbReference>
<feature type="repeat" description="ANK" evidence="3">
    <location>
        <begin position="262"/>
        <end position="294"/>
    </location>
</feature>
<dbReference type="InterPro" id="IPR002110">
    <property type="entry name" value="Ankyrin_rpt"/>
</dbReference>
<reference evidence="5" key="1">
    <citation type="submission" date="2006-10" db="EMBL/GenBank/DDBJ databases">
        <authorList>
            <person name="Amadeo P."/>
            <person name="Zhao Q."/>
            <person name="Wortman J."/>
            <person name="Fraser-Liggett C."/>
            <person name="Carlton J."/>
        </authorList>
    </citation>
    <scope>NUCLEOTIDE SEQUENCE</scope>
    <source>
        <strain evidence="5">G3</strain>
    </source>
</reference>
<protein>
    <submittedName>
        <fullName evidence="5">Ankyrin repeat protein, putative</fullName>
    </submittedName>
</protein>
<dbReference type="Pfam" id="PF00023">
    <property type="entry name" value="Ank"/>
    <property type="match status" value="1"/>
</dbReference>
<dbReference type="PANTHER" id="PTHR24188:SF29">
    <property type="entry name" value="GH09064P"/>
    <property type="match status" value="1"/>
</dbReference>
<reference evidence="5" key="2">
    <citation type="journal article" date="2007" name="Science">
        <title>Draft genome sequence of the sexually transmitted pathogen Trichomonas vaginalis.</title>
        <authorList>
            <person name="Carlton J.M."/>
            <person name="Hirt R.P."/>
            <person name="Silva J.C."/>
            <person name="Delcher A.L."/>
            <person name="Schatz M."/>
            <person name="Zhao Q."/>
            <person name="Wortman J.R."/>
            <person name="Bidwell S.L."/>
            <person name="Alsmark U.C.M."/>
            <person name="Besteiro S."/>
            <person name="Sicheritz-Ponten T."/>
            <person name="Noel C.J."/>
            <person name="Dacks J.B."/>
            <person name="Foster P.G."/>
            <person name="Simillion C."/>
            <person name="Van de Peer Y."/>
            <person name="Miranda-Saavedra D."/>
            <person name="Barton G.J."/>
            <person name="Westrop G.D."/>
            <person name="Mueller S."/>
            <person name="Dessi D."/>
            <person name="Fiori P.L."/>
            <person name="Ren Q."/>
            <person name="Paulsen I."/>
            <person name="Zhang H."/>
            <person name="Bastida-Corcuera F.D."/>
            <person name="Simoes-Barbosa A."/>
            <person name="Brown M.T."/>
            <person name="Hayes R.D."/>
            <person name="Mukherjee M."/>
            <person name="Okumura C.Y."/>
            <person name="Schneider R."/>
            <person name="Smith A.J."/>
            <person name="Vanacova S."/>
            <person name="Villalvazo M."/>
            <person name="Haas B.J."/>
            <person name="Pertea M."/>
            <person name="Feldblyum T.V."/>
            <person name="Utterback T.R."/>
            <person name="Shu C.L."/>
            <person name="Osoegawa K."/>
            <person name="de Jong P.J."/>
            <person name="Hrdy I."/>
            <person name="Horvathova L."/>
            <person name="Zubacova Z."/>
            <person name="Dolezal P."/>
            <person name="Malik S.B."/>
            <person name="Logsdon J.M. Jr."/>
            <person name="Henze K."/>
            <person name="Gupta A."/>
            <person name="Wang C.C."/>
            <person name="Dunne R.L."/>
            <person name="Upcroft J.A."/>
            <person name="Upcroft P."/>
            <person name="White O."/>
            <person name="Salzberg S.L."/>
            <person name="Tang P."/>
            <person name="Chiu C.-H."/>
            <person name="Lee Y.-S."/>
            <person name="Embley T.M."/>
            <person name="Coombs G.H."/>
            <person name="Mottram J.C."/>
            <person name="Tachezy J."/>
            <person name="Fraser-Liggett C.M."/>
            <person name="Johnson P.J."/>
        </authorList>
    </citation>
    <scope>NUCLEOTIDE SEQUENCE [LARGE SCALE GENOMIC DNA]</scope>
    <source>
        <strain evidence="5">G3</strain>
    </source>
</reference>
<feature type="domain" description="DUF3447" evidence="4">
    <location>
        <begin position="113"/>
        <end position="181"/>
    </location>
</feature>
<dbReference type="InterPro" id="IPR036770">
    <property type="entry name" value="Ankyrin_rpt-contain_sf"/>
</dbReference>
<dbReference type="eggNOG" id="KOG0504">
    <property type="taxonomic scope" value="Eukaryota"/>
</dbReference>
<sequence>MAYYRQRQILTYDDLFSRILQSHNSFSGENIFSSRYSPEIQIARHQHADNNSTLNIMKAIFEDDIDKFIEISSVPGFNFKMVINNTFLVELAAQYGSLKIFKFLLNNISVDYQRTIMASIIGGSYEIFHICEKNSNIVPLLIEVSIVSNRNDIALYLQDNHNFEYSYPICTKSFNFVAFFYKIFKDNSNIDSFDNNGYNPLISSINDNIYVIFKYLVDSGADVNAENVGLSTPLNFAAKNCSIKFVSYLVDKGADVNHKNSLGDTPLMLASMVGNLEIVTFLVNHGSKVNERNRNMQTCLMMACARNHLQIVEFLCDNGADINMRDDQDTNCFLFAAGNGYSDVCSYLIEKGVDLESKDVKNRTALFLAVRNNCFNTVNLLLEKGADVNTKNIDNISPINMIVCVKYPNLLELLIKYGADINSKDLEGKTPLINAIHLDCQESVKILLEHGSDVNIEDNHGLNAISYANSLNDPIILEYINQKITQ</sequence>
<dbReference type="InterPro" id="IPR020683">
    <property type="entry name" value="DUF3447"/>
</dbReference>
<dbReference type="SUPFAM" id="SSF48403">
    <property type="entry name" value="Ankyrin repeat"/>
    <property type="match status" value="1"/>
</dbReference>
<feature type="repeat" description="ANK" evidence="3">
    <location>
        <begin position="196"/>
        <end position="228"/>
    </location>
</feature>
<keyword evidence="6" id="KW-1185">Reference proteome</keyword>
<evidence type="ECO:0000256" key="2">
    <source>
        <dbReference type="ARBA" id="ARBA00023043"/>
    </source>
</evidence>
<dbReference type="PROSITE" id="PS50297">
    <property type="entry name" value="ANK_REP_REGION"/>
    <property type="match status" value="5"/>
</dbReference>
<dbReference type="SMR" id="A2DXV0"/>
<dbReference type="Pfam" id="PF12796">
    <property type="entry name" value="Ank_2"/>
    <property type="match status" value="2"/>
</dbReference>
<dbReference type="RefSeq" id="XP_001327033.1">
    <property type="nucleotide sequence ID" value="XM_001326998.1"/>
</dbReference>
<dbReference type="Pfam" id="PF11929">
    <property type="entry name" value="DUF3447"/>
    <property type="match status" value="1"/>
</dbReference>